<name>K2J1F6_9PROT</name>
<keyword evidence="2" id="KW-1185">Reference proteome</keyword>
<dbReference type="EMBL" id="AMRL01000032">
    <property type="protein sequence ID" value="EKE68973.1"/>
    <property type="molecule type" value="Genomic_DNA"/>
</dbReference>
<gene>
    <name evidence="1" type="ORF">P24_16907</name>
</gene>
<dbReference type="STRING" id="1207063.P24_16907"/>
<evidence type="ECO:0000313" key="1">
    <source>
        <dbReference type="EMBL" id="EKE68973.1"/>
    </source>
</evidence>
<dbReference type="AlphaFoldDB" id="K2J1F6"/>
<dbReference type="Proteomes" id="UP000006746">
    <property type="component" value="Unassembled WGS sequence"/>
</dbReference>
<comment type="caution">
    <text evidence="1">The sequence shown here is derived from an EMBL/GenBank/DDBJ whole genome shotgun (WGS) entry which is preliminary data.</text>
</comment>
<proteinExistence type="predicted"/>
<reference evidence="1 2" key="1">
    <citation type="journal article" date="2012" name="J. Bacteriol.">
        <title>Genome Sequence of Oceanibaculum indicum Type Strain P24.</title>
        <authorList>
            <person name="Lai Q."/>
            <person name="Shao Z."/>
        </authorList>
    </citation>
    <scope>NUCLEOTIDE SEQUENCE [LARGE SCALE GENOMIC DNA]</scope>
    <source>
        <strain evidence="1 2">P24</strain>
    </source>
</reference>
<sequence>MDIQPLLAAPSQRLWQERQAWFQRRLDDALGDEDTAIGAPIPIGAQAEALLIDLQLSFCAGAWVAAIILAQTVLDADLADRELAGEETGIALNDIRFGRDYVWLRNRRNDLVHEEGRTALTVRDQTQDRQHLEAEARRAVELLFKALKG</sequence>
<evidence type="ECO:0000313" key="2">
    <source>
        <dbReference type="Proteomes" id="UP000006746"/>
    </source>
</evidence>
<protein>
    <submittedName>
        <fullName evidence="1">Uncharacterized protein</fullName>
    </submittedName>
</protein>
<accession>K2J1F6</accession>
<dbReference type="RefSeq" id="WP_008945983.1">
    <property type="nucleotide sequence ID" value="NZ_AMRL01000032.1"/>
</dbReference>
<organism evidence="1 2">
    <name type="scientific">Oceanibaculum indicum P24</name>
    <dbReference type="NCBI Taxonomy" id="1207063"/>
    <lineage>
        <taxon>Bacteria</taxon>
        <taxon>Pseudomonadati</taxon>
        <taxon>Pseudomonadota</taxon>
        <taxon>Alphaproteobacteria</taxon>
        <taxon>Rhodospirillales</taxon>
        <taxon>Oceanibaculaceae</taxon>
        <taxon>Oceanibaculum</taxon>
    </lineage>
</organism>
<dbReference type="eggNOG" id="ENOG5032UFN">
    <property type="taxonomic scope" value="Bacteria"/>
</dbReference>